<keyword evidence="3" id="KW-0175">Coiled coil</keyword>
<dbReference type="PANTHER" id="PTHR44196:SF1">
    <property type="entry name" value="DEHYDROGENASE_REDUCTASE SDR FAMILY MEMBER 7B"/>
    <property type="match status" value="1"/>
</dbReference>
<dbReference type="GO" id="GO:0016020">
    <property type="term" value="C:membrane"/>
    <property type="evidence" value="ECO:0007669"/>
    <property type="project" value="TreeGrafter"/>
</dbReference>
<dbReference type="RefSeq" id="XP_025598932.1">
    <property type="nucleotide sequence ID" value="XM_025744046.1"/>
</dbReference>
<evidence type="ECO:0000256" key="4">
    <source>
        <dbReference type="SAM" id="Phobius"/>
    </source>
</evidence>
<keyword evidence="4" id="KW-0472">Membrane</keyword>
<name>A0A316ZEH6_9BASI</name>
<dbReference type="SUPFAM" id="SSF51735">
    <property type="entry name" value="NAD(P)-binding Rossmann-fold domains"/>
    <property type="match status" value="1"/>
</dbReference>
<gene>
    <name evidence="5" type="ORF">FA09DRAFT_337957</name>
</gene>
<evidence type="ECO:0000313" key="5">
    <source>
        <dbReference type="EMBL" id="PWN98653.1"/>
    </source>
</evidence>
<comment type="similarity">
    <text evidence="1">Belongs to the short-chain dehydrogenases/reductases (SDR) family.</text>
</comment>
<reference evidence="5 6" key="1">
    <citation type="journal article" date="2018" name="Mol. Biol. Evol.">
        <title>Broad Genomic Sampling Reveals a Smut Pathogenic Ancestry of the Fungal Clade Ustilaginomycotina.</title>
        <authorList>
            <person name="Kijpornyongpan T."/>
            <person name="Mondo S.J."/>
            <person name="Barry K."/>
            <person name="Sandor L."/>
            <person name="Lee J."/>
            <person name="Lipzen A."/>
            <person name="Pangilinan J."/>
            <person name="LaButti K."/>
            <person name="Hainaut M."/>
            <person name="Henrissat B."/>
            <person name="Grigoriev I.V."/>
            <person name="Spatafora J.W."/>
            <person name="Aime M.C."/>
        </authorList>
    </citation>
    <scope>NUCLEOTIDE SEQUENCE [LARGE SCALE GENOMIC DNA]</scope>
    <source>
        <strain evidence="5 6">MCA 4186</strain>
    </source>
</reference>
<dbReference type="Pfam" id="PF00106">
    <property type="entry name" value="adh_short"/>
    <property type="match status" value="2"/>
</dbReference>
<proteinExistence type="inferred from homology"/>
<accession>A0A316ZEH6</accession>
<dbReference type="PANTHER" id="PTHR44196">
    <property type="entry name" value="DEHYDROGENASE/REDUCTASE SDR FAMILY MEMBER 7B"/>
    <property type="match status" value="1"/>
</dbReference>
<sequence length="385" mass="41577">MLDATVAPDWLVALFALGGRDVPSWLPQALACVLLLAPLPFLLLFALRARPRQTRVPPYRERVLLLGASSGVGRALARQYAARGCTDLVLVGRREAELEKVRQECEELRSRGEEWEMSGEAPGWEARARRRARVIVADCTKPEDVLRIRDECLEALEGIDTVHLLFGLAALRPILAIAGVDPLRRVPAAFARKGSKHRGEHASLSGLQAVAKASHTILDANIAATAMCATALLPLLQLSSAEPAFSTLGSLAGLVPAPTRALYGASKAGQHMLLQGLALEAAAQAKADSRRAHVRFLHVLPGTIATGFRAGAVDGAPEESGARDSSWDRESKSDVLTAEHVAQQTILAVDRQTQGELLMPPKYRFARLGMALLVLAKVAHRKYEY</sequence>
<dbReference type="AlphaFoldDB" id="A0A316ZEH6"/>
<dbReference type="GO" id="GO:0016491">
    <property type="term" value="F:oxidoreductase activity"/>
    <property type="evidence" value="ECO:0007669"/>
    <property type="project" value="UniProtKB-KW"/>
</dbReference>
<feature type="transmembrane region" description="Helical" evidence="4">
    <location>
        <begin position="25"/>
        <end position="47"/>
    </location>
</feature>
<dbReference type="EMBL" id="KZ819290">
    <property type="protein sequence ID" value="PWN98653.1"/>
    <property type="molecule type" value="Genomic_DNA"/>
</dbReference>
<dbReference type="STRING" id="58919.A0A316ZEH6"/>
<evidence type="ECO:0000256" key="3">
    <source>
        <dbReference type="SAM" id="Coils"/>
    </source>
</evidence>
<keyword evidence="4" id="KW-0812">Transmembrane</keyword>
<evidence type="ECO:0000256" key="2">
    <source>
        <dbReference type="ARBA" id="ARBA00023002"/>
    </source>
</evidence>
<keyword evidence="4" id="KW-1133">Transmembrane helix</keyword>
<evidence type="ECO:0000256" key="1">
    <source>
        <dbReference type="ARBA" id="ARBA00006484"/>
    </source>
</evidence>
<dbReference type="InterPro" id="IPR002347">
    <property type="entry name" value="SDR_fam"/>
</dbReference>
<organism evidence="5 6">
    <name type="scientific">Tilletiopsis washingtonensis</name>
    <dbReference type="NCBI Taxonomy" id="58919"/>
    <lineage>
        <taxon>Eukaryota</taxon>
        <taxon>Fungi</taxon>
        <taxon>Dikarya</taxon>
        <taxon>Basidiomycota</taxon>
        <taxon>Ustilaginomycotina</taxon>
        <taxon>Exobasidiomycetes</taxon>
        <taxon>Entylomatales</taxon>
        <taxon>Entylomatales incertae sedis</taxon>
        <taxon>Tilletiopsis</taxon>
    </lineage>
</organism>
<keyword evidence="2" id="KW-0560">Oxidoreductase</keyword>
<keyword evidence="6" id="KW-1185">Reference proteome</keyword>
<dbReference type="PRINTS" id="PR00081">
    <property type="entry name" value="GDHRDH"/>
</dbReference>
<dbReference type="Gene3D" id="3.40.50.720">
    <property type="entry name" value="NAD(P)-binding Rossmann-like Domain"/>
    <property type="match status" value="1"/>
</dbReference>
<dbReference type="OrthoDB" id="37659at2759"/>
<evidence type="ECO:0000313" key="6">
    <source>
        <dbReference type="Proteomes" id="UP000245946"/>
    </source>
</evidence>
<dbReference type="GeneID" id="37271590"/>
<protein>
    <submittedName>
        <fullName evidence="5">NAD(P)-binding protein</fullName>
    </submittedName>
</protein>
<dbReference type="Proteomes" id="UP000245946">
    <property type="component" value="Unassembled WGS sequence"/>
</dbReference>
<dbReference type="InterPro" id="IPR036291">
    <property type="entry name" value="NAD(P)-bd_dom_sf"/>
</dbReference>
<feature type="coiled-coil region" evidence="3">
    <location>
        <begin position="91"/>
        <end position="118"/>
    </location>
</feature>